<feature type="transmembrane region" description="Helical" evidence="1">
    <location>
        <begin position="87"/>
        <end position="109"/>
    </location>
</feature>
<keyword evidence="1" id="KW-0472">Membrane</keyword>
<gene>
    <name evidence="2" type="ORF">CUTER_01065</name>
</gene>
<protein>
    <submittedName>
        <fullName evidence="2">Uncharacterized protein</fullName>
    </submittedName>
</protein>
<dbReference type="RefSeq" id="WP_047258861.1">
    <property type="nucleotide sequence ID" value="NZ_CP011546.1"/>
</dbReference>
<feature type="transmembrane region" description="Helical" evidence="1">
    <location>
        <begin position="35"/>
        <end position="55"/>
    </location>
</feature>
<proteinExistence type="predicted"/>
<feature type="transmembrane region" description="Helical" evidence="1">
    <location>
        <begin position="62"/>
        <end position="81"/>
    </location>
</feature>
<dbReference type="AlphaFoldDB" id="A0A0G3HE64"/>
<keyword evidence="3" id="KW-1185">Reference proteome</keyword>
<dbReference type="PATRIC" id="fig|1072256.5.peg.201"/>
<evidence type="ECO:0000256" key="1">
    <source>
        <dbReference type="SAM" id="Phobius"/>
    </source>
</evidence>
<keyword evidence="1" id="KW-0812">Transmembrane</keyword>
<keyword evidence="1" id="KW-1133">Transmembrane helix</keyword>
<dbReference type="EMBL" id="CP011546">
    <property type="protein sequence ID" value="AKK10233.1"/>
    <property type="molecule type" value="Genomic_DNA"/>
</dbReference>
<dbReference type="KEGG" id="cut:CUTER_01065"/>
<name>A0A0G3HE64_9CORY</name>
<reference evidence="3" key="2">
    <citation type="submission" date="2015-05" db="EMBL/GenBank/DDBJ databases">
        <title>Complete genome sequence of Corynebacterium uterequi DSM 45634, isolated from the uterus of a maiden mare.</title>
        <authorList>
            <person name="Ruckert C."/>
            <person name="Albersmeier A."/>
            <person name="Winkler A."/>
            <person name="Tauch A."/>
        </authorList>
    </citation>
    <scope>NUCLEOTIDE SEQUENCE [LARGE SCALE GENOMIC DNA]</scope>
    <source>
        <strain evidence="3">DSM 45634</strain>
    </source>
</reference>
<sequence>MRQTFPTPELLLAAVSALVAIVAIATHAEMVAYWALVATALTVGVLMLSLCLWCAPRRVATGTILLGVVLTIAGAIYGAAFMQPTEIFSPVLMLPLGIVLVVSGGLTLLRRRSAR</sequence>
<evidence type="ECO:0000313" key="2">
    <source>
        <dbReference type="EMBL" id="AKK10233.1"/>
    </source>
</evidence>
<accession>A0A0G3HE64</accession>
<organism evidence="2 3">
    <name type="scientific">Corynebacterium uterequi</name>
    <dbReference type="NCBI Taxonomy" id="1072256"/>
    <lineage>
        <taxon>Bacteria</taxon>
        <taxon>Bacillati</taxon>
        <taxon>Actinomycetota</taxon>
        <taxon>Actinomycetes</taxon>
        <taxon>Mycobacteriales</taxon>
        <taxon>Corynebacteriaceae</taxon>
        <taxon>Corynebacterium</taxon>
    </lineage>
</organism>
<evidence type="ECO:0000313" key="3">
    <source>
        <dbReference type="Proteomes" id="UP000035548"/>
    </source>
</evidence>
<dbReference type="Proteomes" id="UP000035548">
    <property type="component" value="Chromosome"/>
</dbReference>
<reference evidence="2 3" key="1">
    <citation type="journal article" date="2015" name="Genome Announc.">
        <title>Virulence Factor Genes Detected in the Complete Genome Sequence of Corynebacterium uterequi DSM 45634, Isolated from the Uterus of a Maiden Mare.</title>
        <authorList>
            <person name="Ruckert C."/>
            <person name="Kriete M."/>
            <person name="Jaenicke S."/>
            <person name="Winkler A."/>
            <person name="Tauch A."/>
        </authorList>
    </citation>
    <scope>NUCLEOTIDE SEQUENCE [LARGE SCALE GENOMIC DNA]</scope>
    <source>
        <strain evidence="2 3">DSM 45634</strain>
    </source>
</reference>